<dbReference type="CDD" id="cd06588">
    <property type="entry name" value="PhnB_like"/>
    <property type="match status" value="1"/>
</dbReference>
<evidence type="ECO:0000313" key="2">
    <source>
        <dbReference type="EMBL" id="MEN5375651.1"/>
    </source>
</evidence>
<name>A0ABV0BLH0_9SPHI</name>
<gene>
    <name evidence="2" type="ORF">ABE541_00060</name>
</gene>
<dbReference type="Proteomes" id="UP001409291">
    <property type="component" value="Unassembled WGS sequence"/>
</dbReference>
<reference evidence="2 3" key="1">
    <citation type="submission" date="2024-04" db="EMBL/GenBank/DDBJ databases">
        <title>WGS of bacteria from Torrens River.</title>
        <authorList>
            <person name="Wyrsch E.R."/>
            <person name="Drigo B."/>
        </authorList>
    </citation>
    <scope>NUCLEOTIDE SEQUENCE [LARGE SCALE GENOMIC DNA]</scope>
    <source>
        <strain evidence="2 3">TWI391</strain>
    </source>
</reference>
<dbReference type="Pfam" id="PF06983">
    <property type="entry name" value="3-dmu-9_3-mt"/>
    <property type="match status" value="1"/>
</dbReference>
<comment type="caution">
    <text evidence="2">The sequence shown here is derived from an EMBL/GenBank/DDBJ whole genome shotgun (WGS) entry which is preliminary data.</text>
</comment>
<dbReference type="InterPro" id="IPR029068">
    <property type="entry name" value="Glyas_Bleomycin-R_OHBP_Dase"/>
</dbReference>
<dbReference type="RefSeq" id="WP_132772027.1">
    <property type="nucleotide sequence ID" value="NZ_JAOQNK010000001.1"/>
</dbReference>
<accession>A0ABV0BLH0</accession>
<evidence type="ECO:0000259" key="1">
    <source>
        <dbReference type="Pfam" id="PF06983"/>
    </source>
</evidence>
<dbReference type="InterPro" id="IPR028973">
    <property type="entry name" value="PhnB-like"/>
</dbReference>
<dbReference type="PANTHER" id="PTHR33990:SF2">
    <property type="entry name" value="PHNB-LIKE DOMAIN-CONTAINING PROTEIN"/>
    <property type="match status" value="1"/>
</dbReference>
<dbReference type="PANTHER" id="PTHR33990">
    <property type="entry name" value="PROTEIN YJDN-RELATED"/>
    <property type="match status" value="1"/>
</dbReference>
<evidence type="ECO:0000313" key="3">
    <source>
        <dbReference type="Proteomes" id="UP001409291"/>
    </source>
</evidence>
<protein>
    <submittedName>
        <fullName evidence="2">VOC family protein</fullName>
    </submittedName>
</protein>
<dbReference type="EMBL" id="JBDJNQ010000001">
    <property type="protein sequence ID" value="MEN5375651.1"/>
    <property type="molecule type" value="Genomic_DNA"/>
</dbReference>
<proteinExistence type="predicted"/>
<feature type="domain" description="PhnB-like" evidence="1">
    <location>
        <begin position="4"/>
        <end position="106"/>
    </location>
</feature>
<dbReference type="PIRSF" id="PIRSF021700">
    <property type="entry name" value="3_dmu_93_MTrfase"/>
    <property type="match status" value="1"/>
</dbReference>
<dbReference type="SUPFAM" id="SSF54593">
    <property type="entry name" value="Glyoxalase/Bleomycin resistance protein/Dihydroxybiphenyl dioxygenase"/>
    <property type="match status" value="1"/>
</dbReference>
<organism evidence="2 3">
    <name type="scientific">Sphingobacterium kitahiroshimense</name>
    <dbReference type="NCBI Taxonomy" id="470446"/>
    <lineage>
        <taxon>Bacteria</taxon>
        <taxon>Pseudomonadati</taxon>
        <taxon>Bacteroidota</taxon>
        <taxon>Sphingobacteriia</taxon>
        <taxon>Sphingobacteriales</taxon>
        <taxon>Sphingobacteriaceae</taxon>
        <taxon>Sphingobacterium</taxon>
    </lineage>
</organism>
<sequence length="138" mass="15648">MTDSIYNCLWFDGQAQDAANFYCSVFKDGKIISSNSLVVIFEINKTRFMGLNGGPSYKPSDAVSFVVECEDQQEIDHHWNMLTANGGQENMCGWLKDKFGFSWQIIPKRIHMLISNPKAMEALVKMKKINIKGLEEAC</sequence>
<dbReference type="Gene3D" id="3.10.180.10">
    <property type="entry name" value="2,3-Dihydroxybiphenyl 1,2-Dioxygenase, domain 1"/>
    <property type="match status" value="1"/>
</dbReference>
<dbReference type="InterPro" id="IPR009725">
    <property type="entry name" value="3_dmu_93_MTrfase"/>
</dbReference>
<keyword evidence="3" id="KW-1185">Reference proteome</keyword>